<organism evidence="1">
    <name type="scientific">marine sediment metagenome</name>
    <dbReference type="NCBI Taxonomy" id="412755"/>
    <lineage>
        <taxon>unclassified sequences</taxon>
        <taxon>metagenomes</taxon>
        <taxon>ecological metagenomes</taxon>
    </lineage>
</organism>
<name>A0A0F9PBX8_9ZZZZ</name>
<reference evidence="1" key="1">
    <citation type="journal article" date="2015" name="Nature">
        <title>Complex archaea that bridge the gap between prokaryotes and eukaryotes.</title>
        <authorList>
            <person name="Spang A."/>
            <person name="Saw J.H."/>
            <person name="Jorgensen S.L."/>
            <person name="Zaremba-Niedzwiedzka K."/>
            <person name="Martijn J."/>
            <person name="Lind A.E."/>
            <person name="van Eijk R."/>
            <person name="Schleper C."/>
            <person name="Guy L."/>
            <person name="Ettema T.J."/>
        </authorList>
    </citation>
    <scope>NUCLEOTIDE SEQUENCE</scope>
</reference>
<dbReference type="EMBL" id="LAZR01002496">
    <property type="protein sequence ID" value="KKN29320.1"/>
    <property type="molecule type" value="Genomic_DNA"/>
</dbReference>
<gene>
    <name evidence="1" type="ORF">LCGC14_0845300</name>
</gene>
<dbReference type="InterPro" id="IPR015947">
    <property type="entry name" value="PUA-like_sf"/>
</dbReference>
<proteinExistence type="predicted"/>
<sequence>MKALTLHQPWATLMAHEHKTYETRSWPTNYRGMLAIHAGKTIDKGFGRSEPSATLLHNDGYKTFTMLPTGFVVAIVSLLNISPTAQLRNGMDFNNLELGDWADGRFAWETELVYRPPYPIPARGRQRLWDWNPPLDVRQILFGIEPLDDLPSPDEFLRRIGEPEIFIIRRIKHKRVKTTVGWVRRNVWMKIIDGRKHFLQTPHKLCFDTSSIQDAQKLGAEYVVVLDKNANQVYGERIDTLWLDGWSEDRGHNGQWGLPLNAWRTRTHEQRQLELAYKG</sequence>
<dbReference type="SUPFAM" id="SSF88697">
    <property type="entry name" value="PUA domain-like"/>
    <property type="match status" value="1"/>
</dbReference>
<accession>A0A0F9PBX8</accession>
<protein>
    <submittedName>
        <fullName evidence="1">Uncharacterized protein</fullName>
    </submittedName>
</protein>
<dbReference type="AlphaFoldDB" id="A0A0F9PBX8"/>
<comment type="caution">
    <text evidence="1">The sequence shown here is derived from an EMBL/GenBank/DDBJ whole genome shotgun (WGS) entry which is preliminary data.</text>
</comment>
<evidence type="ECO:0000313" key="1">
    <source>
        <dbReference type="EMBL" id="KKN29320.1"/>
    </source>
</evidence>
<dbReference type="Gene3D" id="2.30.130.30">
    <property type="entry name" value="Hypothetical protein"/>
    <property type="match status" value="1"/>
</dbReference>